<dbReference type="SUPFAM" id="SSF103473">
    <property type="entry name" value="MFS general substrate transporter"/>
    <property type="match status" value="1"/>
</dbReference>
<dbReference type="HOGENOM" id="CLU_040011_1_1_11"/>
<dbReference type="PATRIC" id="fig|749927.5.peg.7543"/>
<feature type="domain" description="Major facilitator superfamily (MFS) profile" evidence="6">
    <location>
        <begin position="21"/>
        <end position="420"/>
    </location>
</feature>
<evidence type="ECO:0000256" key="5">
    <source>
        <dbReference type="SAM" id="Phobius"/>
    </source>
</evidence>
<dbReference type="PROSITE" id="PS50850">
    <property type="entry name" value="MFS"/>
    <property type="match status" value="1"/>
</dbReference>
<dbReference type="Gene3D" id="1.20.1250.20">
    <property type="entry name" value="MFS general substrate transporter like domains"/>
    <property type="match status" value="2"/>
</dbReference>
<feature type="transmembrane region" description="Helical" evidence="5">
    <location>
        <begin position="56"/>
        <end position="76"/>
    </location>
</feature>
<evidence type="ECO:0000256" key="4">
    <source>
        <dbReference type="ARBA" id="ARBA00023136"/>
    </source>
</evidence>
<feature type="transmembrane region" description="Helical" evidence="5">
    <location>
        <begin position="329"/>
        <end position="352"/>
    </location>
</feature>
<keyword evidence="3 5" id="KW-1133">Transmembrane helix</keyword>
<dbReference type="GO" id="GO:0005886">
    <property type="term" value="C:plasma membrane"/>
    <property type="evidence" value="ECO:0007669"/>
    <property type="project" value="UniProtKB-SubCell"/>
</dbReference>
<dbReference type="OrthoDB" id="7584869at2"/>
<feature type="transmembrane region" description="Helical" evidence="5">
    <location>
        <begin position="270"/>
        <end position="292"/>
    </location>
</feature>
<dbReference type="GO" id="GO:0022857">
    <property type="term" value="F:transmembrane transporter activity"/>
    <property type="evidence" value="ECO:0007669"/>
    <property type="project" value="InterPro"/>
</dbReference>
<protein>
    <submittedName>
        <fullName evidence="7">Major facilitator transporter</fullName>
    </submittedName>
</protein>
<feature type="transmembrane region" description="Helical" evidence="5">
    <location>
        <begin position="238"/>
        <end position="258"/>
    </location>
</feature>
<sequence length="420" mass="44664">MAANSPVPTRTTPISAPAVSNWYIAAIGLAQFGIYVAILSPVFVSMQLKAQELNPANPASVIAVVLPIGSIGAIFGNPLFGSLSDRTRTRWGRRRPWLLGGVVTLLIGLTAVVFSPNVLMLTFAWLLCQLGSNAAFAALMASFADNVPVFQRGRASSVIGVAQNISILAGIYAAALLVANLTLLFLIPGVVGVACVVVYVLVTPDRVPDTPLRPFSVLAILRTFWTNPVKYPDFGLAWGSRFLIVLATFLFTTFRLFYMQDHLGLDARRAVSAVATGVLLYTVAIFVSTAVSGWLSDKLRRRKIFVGGSTLLFGAGLVALVYAESVPAFYVAEIIMGFAYGTYTAVDYALVVDVLPDPEKPGKDLGVMNIANSLPQSFAPALGALLLSMGSGKNYPVLLWTAGIIAAIGAAVIIPIRKVR</sequence>
<dbReference type="InterPro" id="IPR020846">
    <property type="entry name" value="MFS_dom"/>
</dbReference>
<gene>
    <name evidence="7" type="ordered locus">AMED_7255</name>
</gene>
<evidence type="ECO:0000313" key="8">
    <source>
        <dbReference type="Proteomes" id="UP000000328"/>
    </source>
</evidence>
<accession>A0A0H3DE46</accession>
<evidence type="ECO:0000256" key="2">
    <source>
        <dbReference type="ARBA" id="ARBA00022692"/>
    </source>
</evidence>
<dbReference type="PANTHER" id="PTHR23528">
    <property type="match status" value="1"/>
</dbReference>
<feature type="transmembrane region" description="Helical" evidence="5">
    <location>
        <begin position="181"/>
        <end position="202"/>
    </location>
</feature>
<feature type="transmembrane region" description="Helical" evidence="5">
    <location>
        <begin position="373"/>
        <end position="391"/>
    </location>
</feature>
<dbReference type="RefSeq" id="WP_013229016.1">
    <property type="nucleotide sequence ID" value="NC_014318.1"/>
</dbReference>
<dbReference type="Proteomes" id="UP000000328">
    <property type="component" value="Chromosome"/>
</dbReference>
<dbReference type="GeneID" id="92874895"/>
<dbReference type="EMBL" id="CP002000">
    <property type="protein sequence ID" value="ADJ48971.1"/>
    <property type="molecule type" value="Genomic_DNA"/>
</dbReference>
<dbReference type="Pfam" id="PF07690">
    <property type="entry name" value="MFS_1"/>
    <property type="match status" value="1"/>
</dbReference>
<name>A0A0H3DE46_AMYMU</name>
<feature type="transmembrane region" description="Helical" evidence="5">
    <location>
        <begin position="397"/>
        <end position="416"/>
    </location>
</feature>
<dbReference type="AlphaFoldDB" id="A0A0H3DE46"/>
<feature type="transmembrane region" description="Helical" evidence="5">
    <location>
        <begin position="304"/>
        <end position="323"/>
    </location>
</feature>
<evidence type="ECO:0000259" key="6">
    <source>
        <dbReference type="PROSITE" id="PS50850"/>
    </source>
</evidence>
<dbReference type="KEGG" id="amd:AMED_7255"/>
<dbReference type="InterPro" id="IPR036259">
    <property type="entry name" value="MFS_trans_sf"/>
</dbReference>
<comment type="subcellular location">
    <subcellularLocation>
        <location evidence="1">Cell membrane</location>
        <topology evidence="1">Multi-pass membrane protein</topology>
    </subcellularLocation>
</comment>
<keyword evidence="4 5" id="KW-0472">Membrane</keyword>
<dbReference type="eggNOG" id="COG2211">
    <property type="taxonomic scope" value="Bacteria"/>
</dbReference>
<dbReference type="InterPro" id="IPR011701">
    <property type="entry name" value="MFS"/>
</dbReference>
<feature type="transmembrane region" description="Helical" evidence="5">
    <location>
        <begin position="155"/>
        <end position="175"/>
    </location>
</feature>
<keyword evidence="2 5" id="KW-0812">Transmembrane</keyword>
<feature type="transmembrane region" description="Helical" evidence="5">
    <location>
        <begin position="122"/>
        <end position="143"/>
    </location>
</feature>
<reference evidence="7 8" key="1">
    <citation type="journal article" date="2010" name="Cell Res.">
        <title>Complete genome sequence of the rifamycin SV-producing Amycolatopsis mediterranei U32 revealed its genetic characteristics in phylogeny and metabolism.</title>
        <authorList>
            <person name="Zhao W."/>
            <person name="Zhong Y."/>
            <person name="Yuan H."/>
            <person name="Wang J."/>
            <person name="Zheng H."/>
            <person name="Wang Y."/>
            <person name="Cen X."/>
            <person name="Xu F."/>
            <person name="Bai J."/>
            <person name="Han X."/>
            <person name="Lu G."/>
            <person name="Zhu Y."/>
            <person name="Shao Z."/>
            <person name="Yan H."/>
            <person name="Li C."/>
            <person name="Peng N."/>
            <person name="Zhang Z."/>
            <person name="Zhang Y."/>
            <person name="Lin W."/>
            <person name="Fan Y."/>
            <person name="Qin Z."/>
            <person name="Hu Y."/>
            <person name="Zhu B."/>
            <person name="Wang S."/>
            <person name="Ding X."/>
            <person name="Zhao G.P."/>
        </authorList>
    </citation>
    <scope>NUCLEOTIDE SEQUENCE [LARGE SCALE GENOMIC DNA]</scope>
    <source>
        <strain evidence="8">U-32</strain>
    </source>
</reference>
<feature type="transmembrane region" description="Helical" evidence="5">
    <location>
        <begin position="21"/>
        <end position="44"/>
    </location>
</feature>
<dbReference type="PANTHER" id="PTHR23528:SF1">
    <property type="entry name" value="MAJOR FACILITATOR SUPERFAMILY (MFS) PROFILE DOMAIN-CONTAINING PROTEIN"/>
    <property type="match status" value="1"/>
</dbReference>
<proteinExistence type="predicted"/>
<feature type="transmembrane region" description="Helical" evidence="5">
    <location>
        <begin position="97"/>
        <end position="116"/>
    </location>
</feature>
<organism evidence="7 8">
    <name type="scientific">Amycolatopsis mediterranei (strain U-32)</name>
    <dbReference type="NCBI Taxonomy" id="749927"/>
    <lineage>
        <taxon>Bacteria</taxon>
        <taxon>Bacillati</taxon>
        <taxon>Actinomycetota</taxon>
        <taxon>Actinomycetes</taxon>
        <taxon>Pseudonocardiales</taxon>
        <taxon>Pseudonocardiaceae</taxon>
        <taxon>Amycolatopsis</taxon>
    </lineage>
</organism>
<evidence type="ECO:0000313" key="7">
    <source>
        <dbReference type="EMBL" id="ADJ48971.1"/>
    </source>
</evidence>
<evidence type="ECO:0000256" key="1">
    <source>
        <dbReference type="ARBA" id="ARBA00004651"/>
    </source>
</evidence>
<evidence type="ECO:0000256" key="3">
    <source>
        <dbReference type="ARBA" id="ARBA00022989"/>
    </source>
</evidence>